<evidence type="ECO:0008006" key="4">
    <source>
        <dbReference type="Google" id="ProtNLM"/>
    </source>
</evidence>
<reference evidence="2" key="1">
    <citation type="submission" date="2020-12" db="EMBL/GenBank/DDBJ databases">
        <title>Desulfobium dissulfuricans gen. nov., sp. nov., a novel mesophilic, sulfate-reducing bacterium isolated from a deep-sea hydrothermal vent.</title>
        <authorList>
            <person name="Hashimoto Y."/>
            <person name="Tame A."/>
            <person name="Sawayama S."/>
            <person name="Miyazaki J."/>
            <person name="Takai K."/>
            <person name="Nakagawa S."/>
        </authorList>
    </citation>
    <scope>NUCLEOTIDE SEQUENCE</scope>
    <source>
        <strain evidence="2">GF1</strain>
    </source>
</reference>
<feature type="chain" id="PRO_5036951608" description="Zinc resistance-associated protein" evidence="1">
    <location>
        <begin position="26"/>
        <end position="152"/>
    </location>
</feature>
<name>A0A915U4E5_9BACT</name>
<dbReference type="EMBL" id="AP024233">
    <property type="protein sequence ID" value="BCO10757.1"/>
    <property type="molecule type" value="Genomic_DNA"/>
</dbReference>
<gene>
    <name evidence="2" type="ORF">GF1_31330</name>
</gene>
<dbReference type="KEGG" id="ddu:GF1_31330"/>
<dbReference type="RefSeq" id="WP_267927476.1">
    <property type="nucleotide sequence ID" value="NZ_AP024233.1"/>
</dbReference>
<dbReference type="Gene3D" id="1.20.120.1490">
    <property type="match status" value="1"/>
</dbReference>
<organism evidence="2 3">
    <name type="scientific">Desulfolithobacter dissulfuricans</name>
    <dbReference type="NCBI Taxonomy" id="2795293"/>
    <lineage>
        <taxon>Bacteria</taxon>
        <taxon>Pseudomonadati</taxon>
        <taxon>Thermodesulfobacteriota</taxon>
        <taxon>Desulfobulbia</taxon>
        <taxon>Desulfobulbales</taxon>
        <taxon>Desulfobulbaceae</taxon>
        <taxon>Desulfolithobacter</taxon>
    </lineage>
</organism>
<evidence type="ECO:0000313" key="2">
    <source>
        <dbReference type="EMBL" id="BCO10757.1"/>
    </source>
</evidence>
<evidence type="ECO:0000256" key="1">
    <source>
        <dbReference type="SAM" id="SignalP"/>
    </source>
</evidence>
<dbReference type="AlphaFoldDB" id="A0A915U4E5"/>
<proteinExistence type="predicted"/>
<evidence type="ECO:0000313" key="3">
    <source>
        <dbReference type="Proteomes" id="UP001063350"/>
    </source>
</evidence>
<sequence length="152" mass="16762">MKKVTKKTVITSILALGLAATTALAQPFHNTDHNSGSGQPLAQRTMMGMGPGMMVPGMMGGQWHRGGMGMGCNPMMGGGMMGMMGPGMMGGLQQKFLDQTVDLRKQMMEKRFEYMEALRKPDTKPQDLAAIEKDMLDLRTRMMEQMNSLQER</sequence>
<keyword evidence="1" id="KW-0732">Signal</keyword>
<dbReference type="Proteomes" id="UP001063350">
    <property type="component" value="Chromosome"/>
</dbReference>
<accession>A0A915U4E5</accession>
<feature type="signal peptide" evidence="1">
    <location>
        <begin position="1"/>
        <end position="25"/>
    </location>
</feature>
<protein>
    <recommendedName>
        <fullName evidence="4">Zinc resistance-associated protein</fullName>
    </recommendedName>
</protein>
<keyword evidence="3" id="KW-1185">Reference proteome</keyword>